<evidence type="ECO:0000259" key="7">
    <source>
        <dbReference type="PROSITE" id="PS50846"/>
    </source>
</evidence>
<evidence type="ECO:0000256" key="1">
    <source>
        <dbReference type="ARBA" id="ARBA00022481"/>
    </source>
</evidence>
<dbReference type="InterPro" id="IPR006121">
    <property type="entry name" value="HMA_dom"/>
</dbReference>
<dbReference type="PROSITE" id="PS50846">
    <property type="entry name" value="HMA_2"/>
    <property type="match status" value="1"/>
</dbReference>
<dbReference type="Gene3D" id="3.30.70.100">
    <property type="match status" value="2"/>
</dbReference>
<comment type="similarity">
    <text evidence="5">Belongs to the HIPP family.</text>
</comment>
<evidence type="ECO:0000256" key="6">
    <source>
        <dbReference type="SAM" id="MobiDB-lite"/>
    </source>
</evidence>
<keyword evidence="2" id="KW-0479">Metal-binding</keyword>
<dbReference type="Proteomes" id="UP000596660">
    <property type="component" value="Unplaced"/>
</dbReference>
<feature type="compositionally biased region" description="Basic and acidic residues" evidence="6">
    <location>
        <begin position="67"/>
        <end position="81"/>
    </location>
</feature>
<reference evidence="8" key="2">
    <citation type="submission" date="2021-03" db="UniProtKB">
        <authorList>
            <consortium name="EnsemblPlants"/>
        </authorList>
    </citation>
    <scope>IDENTIFICATION</scope>
</reference>
<dbReference type="InterPro" id="IPR051863">
    <property type="entry name" value="HIPP"/>
</dbReference>
<evidence type="ECO:0000256" key="4">
    <source>
        <dbReference type="ARBA" id="ARBA00023289"/>
    </source>
</evidence>
<feature type="region of interest" description="Disordered" evidence="6">
    <location>
        <begin position="65"/>
        <end position="87"/>
    </location>
</feature>
<dbReference type="EnsemblPlants" id="AUR62021115-RA">
    <property type="protein sequence ID" value="AUR62021115-RA:cds"/>
    <property type="gene ID" value="AUR62021115"/>
</dbReference>
<reference evidence="8" key="1">
    <citation type="journal article" date="2017" name="Nature">
        <title>The genome of Chenopodium quinoa.</title>
        <authorList>
            <person name="Jarvis D.E."/>
            <person name="Ho Y.S."/>
            <person name="Lightfoot D.J."/>
            <person name="Schmoeckel S.M."/>
            <person name="Li B."/>
            <person name="Borm T.J.A."/>
            <person name="Ohyanagi H."/>
            <person name="Mineta K."/>
            <person name="Michell C.T."/>
            <person name="Saber N."/>
            <person name="Kharbatia N.M."/>
            <person name="Rupper R.R."/>
            <person name="Sharp A.R."/>
            <person name="Dally N."/>
            <person name="Boughton B.A."/>
            <person name="Woo Y.H."/>
            <person name="Gao G."/>
            <person name="Schijlen E.G.W.M."/>
            <person name="Guo X."/>
            <person name="Momin A.A."/>
            <person name="Negrao S."/>
            <person name="Al-Babili S."/>
            <person name="Gehring C."/>
            <person name="Roessner U."/>
            <person name="Jung C."/>
            <person name="Murphy K."/>
            <person name="Arold S.T."/>
            <person name="Gojobori T."/>
            <person name="van der Linden C.G."/>
            <person name="van Loo E.N."/>
            <person name="Jellen E.N."/>
            <person name="Maughan P.J."/>
            <person name="Tester M."/>
        </authorList>
    </citation>
    <scope>NUCLEOTIDE SEQUENCE [LARGE SCALE GENOMIC DNA]</scope>
    <source>
        <strain evidence="8">cv. PI 614886</strain>
    </source>
</reference>
<evidence type="ECO:0000256" key="3">
    <source>
        <dbReference type="ARBA" id="ARBA00023288"/>
    </source>
</evidence>
<accession>A0A803M064</accession>
<keyword evidence="3" id="KW-0449">Lipoprotein</keyword>
<feature type="region of interest" description="Disordered" evidence="6">
    <location>
        <begin position="127"/>
        <end position="148"/>
    </location>
</feature>
<dbReference type="PANTHER" id="PTHR45811:SF49">
    <property type="entry name" value="OS04G0667600 PROTEIN"/>
    <property type="match status" value="1"/>
</dbReference>
<keyword evidence="9" id="KW-1185">Reference proteome</keyword>
<feature type="compositionally biased region" description="Basic and acidic residues" evidence="6">
    <location>
        <begin position="131"/>
        <end position="147"/>
    </location>
</feature>
<sequence>MLKLDVHDEKCKQRAMKMASSVTGLDSISMDMKEKKLTLTGDIDPVALVSKLRKVYHTEIVSVGPAKEPEKKKDEPKKQEPKSQAQVGIDSISMDIKARKLTIIGDMDPITVVKKLRKRYSSQIISVGPAKEPEKPKEAPKKPEEPKSGVPVIQYVHPMQAHNFGSNTYYIDPYYSRYNGYAYARSVEEDPVGCVIC</sequence>
<feature type="domain" description="HMA" evidence="7">
    <location>
        <begin position="1"/>
        <end position="64"/>
    </location>
</feature>
<evidence type="ECO:0000313" key="8">
    <source>
        <dbReference type="EnsemblPlants" id="AUR62021115-RA:cds"/>
    </source>
</evidence>
<keyword evidence="1" id="KW-0488">Methylation</keyword>
<name>A0A803M064_CHEQI</name>
<dbReference type="SUPFAM" id="SSF55008">
    <property type="entry name" value="HMA, heavy metal-associated domain"/>
    <property type="match status" value="1"/>
</dbReference>
<dbReference type="AlphaFoldDB" id="A0A803M064"/>
<dbReference type="Pfam" id="PF00403">
    <property type="entry name" value="HMA"/>
    <property type="match status" value="1"/>
</dbReference>
<keyword evidence="4" id="KW-0636">Prenylation</keyword>
<dbReference type="GO" id="GO:0046872">
    <property type="term" value="F:metal ion binding"/>
    <property type="evidence" value="ECO:0007669"/>
    <property type="project" value="UniProtKB-KW"/>
</dbReference>
<dbReference type="PANTHER" id="PTHR45811">
    <property type="entry name" value="COPPER TRANSPORT PROTEIN FAMILY-RELATED"/>
    <property type="match status" value="1"/>
</dbReference>
<evidence type="ECO:0000256" key="2">
    <source>
        <dbReference type="ARBA" id="ARBA00022723"/>
    </source>
</evidence>
<proteinExistence type="inferred from homology"/>
<dbReference type="Gramene" id="AUR62021115-RA">
    <property type="protein sequence ID" value="AUR62021115-RA:cds"/>
    <property type="gene ID" value="AUR62021115"/>
</dbReference>
<protein>
    <recommendedName>
        <fullName evidence="7">HMA domain-containing protein</fullName>
    </recommendedName>
</protein>
<dbReference type="InterPro" id="IPR036163">
    <property type="entry name" value="HMA_dom_sf"/>
</dbReference>
<evidence type="ECO:0000313" key="9">
    <source>
        <dbReference type="Proteomes" id="UP000596660"/>
    </source>
</evidence>
<evidence type="ECO:0000256" key="5">
    <source>
        <dbReference type="ARBA" id="ARBA00024045"/>
    </source>
</evidence>
<organism evidence="8 9">
    <name type="scientific">Chenopodium quinoa</name>
    <name type="common">Quinoa</name>
    <dbReference type="NCBI Taxonomy" id="63459"/>
    <lineage>
        <taxon>Eukaryota</taxon>
        <taxon>Viridiplantae</taxon>
        <taxon>Streptophyta</taxon>
        <taxon>Embryophyta</taxon>
        <taxon>Tracheophyta</taxon>
        <taxon>Spermatophyta</taxon>
        <taxon>Magnoliopsida</taxon>
        <taxon>eudicotyledons</taxon>
        <taxon>Gunneridae</taxon>
        <taxon>Pentapetalae</taxon>
        <taxon>Caryophyllales</taxon>
        <taxon>Chenopodiaceae</taxon>
        <taxon>Chenopodioideae</taxon>
        <taxon>Atripliceae</taxon>
        <taxon>Chenopodium</taxon>
    </lineage>
</organism>